<accession>A0A3D8QIP6</accession>
<dbReference type="GO" id="GO:0016020">
    <property type="term" value="C:membrane"/>
    <property type="evidence" value="ECO:0007669"/>
    <property type="project" value="UniProtKB-SubCell"/>
</dbReference>
<feature type="transmembrane region" description="Helical" evidence="6">
    <location>
        <begin position="286"/>
        <end position="305"/>
    </location>
</feature>
<dbReference type="AlphaFoldDB" id="A0A3D8QIP6"/>
<evidence type="ECO:0000256" key="6">
    <source>
        <dbReference type="SAM" id="Phobius"/>
    </source>
</evidence>
<feature type="domain" description="Major facilitator superfamily (MFS) profile" evidence="7">
    <location>
        <begin position="49"/>
        <end position="464"/>
    </location>
</feature>
<evidence type="ECO:0000256" key="3">
    <source>
        <dbReference type="ARBA" id="ARBA00022692"/>
    </source>
</evidence>
<gene>
    <name evidence="8" type="ORF">BP5796_11567</name>
</gene>
<keyword evidence="9" id="KW-1185">Reference proteome</keyword>
<feature type="transmembrane region" description="Helical" evidence="6">
    <location>
        <begin position="177"/>
        <end position="199"/>
    </location>
</feature>
<feature type="transmembrane region" description="Helical" evidence="6">
    <location>
        <begin position="317"/>
        <end position="340"/>
    </location>
</feature>
<keyword evidence="4 6" id="KW-1133">Transmembrane helix</keyword>
<dbReference type="OrthoDB" id="2250022at2759"/>
<dbReference type="InterPro" id="IPR020846">
    <property type="entry name" value="MFS_dom"/>
</dbReference>
<evidence type="ECO:0000256" key="5">
    <source>
        <dbReference type="ARBA" id="ARBA00023136"/>
    </source>
</evidence>
<dbReference type="SUPFAM" id="SSF103473">
    <property type="entry name" value="MFS general substrate transporter"/>
    <property type="match status" value="1"/>
</dbReference>
<keyword evidence="3 6" id="KW-0812">Transmembrane</keyword>
<dbReference type="InterPro" id="IPR036259">
    <property type="entry name" value="MFS_trans_sf"/>
</dbReference>
<dbReference type="Gene3D" id="1.20.1250.20">
    <property type="entry name" value="MFS general substrate transporter like domains"/>
    <property type="match status" value="2"/>
</dbReference>
<evidence type="ECO:0000256" key="4">
    <source>
        <dbReference type="ARBA" id="ARBA00022989"/>
    </source>
</evidence>
<dbReference type="FunFam" id="1.20.1250.20:FF:000013">
    <property type="entry name" value="MFS general substrate transporter"/>
    <property type="match status" value="1"/>
</dbReference>
<dbReference type="GO" id="GO:0022857">
    <property type="term" value="F:transmembrane transporter activity"/>
    <property type="evidence" value="ECO:0007669"/>
    <property type="project" value="InterPro"/>
</dbReference>
<evidence type="ECO:0000256" key="2">
    <source>
        <dbReference type="ARBA" id="ARBA00022448"/>
    </source>
</evidence>
<evidence type="ECO:0000256" key="1">
    <source>
        <dbReference type="ARBA" id="ARBA00004141"/>
    </source>
</evidence>
<reference evidence="8 9" key="1">
    <citation type="journal article" date="2018" name="IMA Fungus">
        <title>IMA Genome-F 9: Draft genome sequence of Annulohypoxylon stygium, Aspergillus mulundensis, Berkeleyomyces basicola (syn. Thielaviopsis basicola), Ceratocystis smalleyi, two Cercospora beticola strains, Coleophoma cylindrospora, Fusarium fracticaudum, Phialophora cf. hyalina, and Morchella septimelata.</title>
        <authorList>
            <person name="Wingfield B.D."/>
            <person name="Bills G.F."/>
            <person name="Dong Y."/>
            <person name="Huang W."/>
            <person name="Nel W.J."/>
            <person name="Swalarsk-Parry B.S."/>
            <person name="Vaghefi N."/>
            <person name="Wilken P.M."/>
            <person name="An Z."/>
            <person name="de Beer Z.W."/>
            <person name="De Vos L."/>
            <person name="Chen L."/>
            <person name="Duong T.A."/>
            <person name="Gao Y."/>
            <person name="Hammerbacher A."/>
            <person name="Kikkert J.R."/>
            <person name="Li Y."/>
            <person name="Li H."/>
            <person name="Li K."/>
            <person name="Li Q."/>
            <person name="Liu X."/>
            <person name="Ma X."/>
            <person name="Naidoo K."/>
            <person name="Pethybridge S.J."/>
            <person name="Sun J."/>
            <person name="Steenkamp E.T."/>
            <person name="van der Nest M.A."/>
            <person name="van Wyk S."/>
            <person name="Wingfield M.J."/>
            <person name="Xiong C."/>
            <person name="Yue Q."/>
            <person name="Zhang X."/>
        </authorList>
    </citation>
    <scope>NUCLEOTIDE SEQUENCE [LARGE SCALE GENOMIC DNA]</scope>
    <source>
        <strain evidence="8 9">BP5796</strain>
    </source>
</reference>
<proteinExistence type="predicted"/>
<dbReference type="EMBL" id="PDLN01000018">
    <property type="protein sequence ID" value="RDW61675.1"/>
    <property type="molecule type" value="Genomic_DNA"/>
</dbReference>
<dbReference type="Proteomes" id="UP000256328">
    <property type="component" value="Unassembled WGS sequence"/>
</dbReference>
<feature type="transmembrane region" description="Helical" evidence="6">
    <location>
        <begin position="438"/>
        <end position="459"/>
    </location>
</feature>
<feature type="transmembrane region" description="Helical" evidence="6">
    <location>
        <begin position="352"/>
        <end position="370"/>
    </location>
</feature>
<sequence length="486" mass="54664">MDQEVVELREYAKSLKEDPTASIDEVAMLDADFFQQTSRSLVRKLDITLMPIIWLLYMFNYLDRNNISQAKLNHFERDLGLKGNQFNTAVSILNVGYMIMQLPSNMILTQVRPSLYIPFWVCVWSCISASTAAARNNTHLVVIRFLLGIAEAPFFPGVFYLLSCWYTRKELALRTAVLYSGLILATAFSGLIAAGVFAGLDGAHRLAGWRWLFLIEGAASFCSGVVAIFILPDFPERQTGSASWLLTPEERMVAVERMRRDRVSVEEGNKSVWYGLKLAIIDYRTWVFVVMLIANHTAYGFNYFYPSIVKGFGLGSTTVTLILTSPPYLLAALCCFAFAYSSDRRGERGFHMSVPMTTAAVGFIISAATLSVPVRYFASFLYICGCFSANAMVFSWASATLSQTPEKRAAATAIINLLSQLGNIWSPYFFRPQDATRYLMAMLLMMAFALLSVMMCLIMKWSLRRANKKILAEYEGRDEVPVLFML</sequence>
<dbReference type="InterPro" id="IPR011701">
    <property type="entry name" value="MFS"/>
</dbReference>
<comment type="caution">
    <text evidence="8">The sequence shown here is derived from an EMBL/GenBank/DDBJ whole genome shotgun (WGS) entry which is preliminary data.</text>
</comment>
<evidence type="ECO:0000313" key="9">
    <source>
        <dbReference type="Proteomes" id="UP000256328"/>
    </source>
</evidence>
<keyword evidence="5 6" id="KW-0472">Membrane</keyword>
<protein>
    <recommendedName>
        <fullName evidence="7">Major facilitator superfamily (MFS) profile domain-containing protein</fullName>
    </recommendedName>
</protein>
<keyword evidence="2" id="KW-0813">Transport</keyword>
<dbReference type="Pfam" id="PF07690">
    <property type="entry name" value="MFS_1"/>
    <property type="match status" value="1"/>
</dbReference>
<dbReference type="FunFam" id="1.20.1250.20:FF:000057">
    <property type="entry name" value="MFS general substrate transporter"/>
    <property type="match status" value="1"/>
</dbReference>
<feature type="transmembrane region" description="Helical" evidence="6">
    <location>
        <begin position="376"/>
        <end position="397"/>
    </location>
</feature>
<feature type="transmembrane region" description="Helical" evidence="6">
    <location>
        <begin position="141"/>
        <end position="165"/>
    </location>
</feature>
<feature type="transmembrane region" description="Helical" evidence="6">
    <location>
        <begin position="115"/>
        <end position="135"/>
    </location>
</feature>
<name>A0A3D8QIP6_9HELO</name>
<dbReference type="PANTHER" id="PTHR43791">
    <property type="entry name" value="PERMEASE-RELATED"/>
    <property type="match status" value="1"/>
</dbReference>
<feature type="transmembrane region" description="Helical" evidence="6">
    <location>
        <begin position="409"/>
        <end position="426"/>
    </location>
</feature>
<organism evidence="8 9">
    <name type="scientific">Coleophoma crateriformis</name>
    <dbReference type="NCBI Taxonomy" id="565419"/>
    <lineage>
        <taxon>Eukaryota</taxon>
        <taxon>Fungi</taxon>
        <taxon>Dikarya</taxon>
        <taxon>Ascomycota</taxon>
        <taxon>Pezizomycotina</taxon>
        <taxon>Leotiomycetes</taxon>
        <taxon>Helotiales</taxon>
        <taxon>Dermateaceae</taxon>
        <taxon>Coleophoma</taxon>
    </lineage>
</organism>
<evidence type="ECO:0000259" key="7">
    <source>
        <dbReference type="PROSITE" id="PS50850"/>
    </source>
</evidence>
<feature type="transmembrane region" description="Helical" evidence="6">
    <location>
        <begin position="211"/>
        <end position="231"/>
    </location>
</feature>
<evidence type="ECO:0000313" key="8">
    <source>
        <dbReference type="EMBL" id="RDW61675.1"/>
    </source>
</evidence>
<dbReference type="PROSITE" id="PS50850">
    <property type="entry name" value="MFS"/>
    <property type="match status" value="1"/>
</dbReference>
<dbReference type="PANTHER" id="PTHR43791:SF62">
    <property type="entry name" value="MAJOR FACILITATOR SUPERFAMILY (MFS) PROFILE DOMAIN-CONTAINING PROTEIN"/>
    <property type="match status" value="1"/>
</dbReference>
<comment type="subcellular location">
    <subcellularLocation>
        <location evidence="1">Membrane</location>
        <topology evidence="1">Multi-pass membrane protein</topology>
    </subcellularLocation>
</comment>